<comment type="caution">
    <text evidence="2">The sequence shown here is derived from an EMBL/GenBank/DDBJ whole genome shotgun (WGS) entry which is preliminary data.</text>
</comment>
<organism evidence="2 3">
    <name type="scientific">Petrolisthes manimaculis</name>
    <dbReference type="NCBI Taxonomy" id="1843537"/>
    <lineage>
        <taxon>Eukaryota</taxon>
        <taxon>Metazoa</taxon>
        <taxon>Ecdysozoa</taxon>
        <taxon>Arthropoda</taxon>
        <taxon>Crustacea</taxon>
        <taxon>Multicrustacea</taxon>
        <taxon>Malacostraca</taxon>
        <taxon>Eumalacostraca</taxon>
        <taxon>Eucarida</taxon>
        <taxon>Decapoda</taxon>
        <taxon>Pleocyemata</taxon>
        <taxon>Anomura</taxon>
        <taxon>Galatheoidea</taxon>
        <taxon>Porcellanidae</taxon>
        <taxon>Petrolisthes</taxon>
    </lineage>
</organism>
<sequence>MPAEEEAPGEVPQEYAADSPTTTVAEGGTELNVIVPAQVPVPVSHKIPSDAAPTTTSPSGKDLDTNSSNLSMHTTVSEVMVGEEGQGLNTSVSSIPAKSEVGTEEELQSLDSSVDISLLPVPEVGIEEDLQSLDTPTDLDIPTVLEVKTEKEEQSENSSDLSLPAELEITTGKEGQGLDTT</sequence>
<dbReference type="Proteomes" id="UP001292094">
    <property type="component" value="Unassembled WGS sequence"/>
</dbReference>
<protein>
    <submittedName>
        <fullName evidence="2">Uncharacterized protein</fullName>
    </submittedName>
</protein>
<proteinExistence type="predicted"/>
<dbReference type="EMBL" id="JAWZYT010001345">
    <property type="protein sequence ID" value="KAK4313153.1"/>
    <property type="molecule type" value="Genomic_DNA"/>
</dbReference>
<evidence type="ECO:0000313" key="3">
    <source>
        <dbReference type="Proteomes" id="UP001292094"/>
    </source>
</evidence>
<gene>
    <name evidence="2" type="ORF">Pmani_015494</name>
</gene>
<feature type="region of interest" description="Disordered" evidence="1">
    <location>
        <begin position="147"/>
        <end position="181"/>
    </location>
</feature>
<feature type="region of interest" description="Disordered" evidence="1">
    <location>
        <begin position="44"/>
        <end position="110"/>
    </location>
</feature>
<feature type="compositionally biased region" description="Polar residues" evidence="1">
    <location>
        <begin position="52"/>
        <end position="77"/>
    </location>
</feature>
<evidence type="ECO:0000313" key="2">
    <source>
        <dbReference type="EMBL" id="KAK4313153.1"/>
    </source>
</evidence>
<feature type="compositionally biased region" description="Polar residues" evidence="1">
    <location>
        <begin position="87"/>
        <end position="96"/>
    </location>
</feature>
<keyword evidence="3" id="KW-1185">Reference proteome</keyword>
<feature type="region of interest" description="Disordered" evidence="1">
    <location>
        <begin position="1"/>
        <end position="29"/>
    </location>
</feature>
<reference evidence="2" key="1">
    <citation type="submission" date="2023-11" db="EMBL/GenBank/DDBJ databases">
        <title>Genome assemblies of two species of porcelain crab, Petrolisthes cinctipes and Petrolisthes manimaculis (Anomura: Porcellanidae).</title>
        <authorList>
            <person name="Angst P."/>
        </authorList>
    </citation>
    <scope>NUCLEOTIDE SEQUENCE</scope>
    <source>
        <strain evidence="2">PB745_02</strain>
        <tissue evidence="2">Gill</tissue>
    </source>
</reference>
<dbReference type="AlphaFoldDB" id="A0AAE1PRJ0"/>
<name>A0AAE1PRJ0_9EUCA</name>
<accession>A0AAE1PRJ0</accession>
<evidence type="ECO:0000256" key="1">
    <source>
        <dbReference type="SAM" id="MobiDB-lite"/>
    </source>
</evidence>